<accession>A0A834J3D8</accession>
<evidence type="ECO:0000256" key="1">
    <source>
        <dbReference type="SAM" id="MobiDB-lite"/>
    </source>
</evidence>
<dbReference type="Proteomes" id="UP000617340">
    <property type="component" value="Unassembled WGS sequence"/>
</dbReference>
<gene>
    <name evidence="2" type="ORF">HZH68_016702</name>
</gene>
<organism evidence="2 3">
    <name type="scientific">Vespula germanica</name>
    <name type="common">German yellow jacket</name>
    <name type="synonym">Paravespula germanica</name>
    <dbReference type="NCBI Taxonomy" id="30212"/>
    <lineage>
        <taxon>Eukaryota</taxon>
        <taxon>Metazoa</taxon>
        <taxon>Ecdysozoa</taxon>
        <taxon>Arthropoda</taxon>
        <taxon>Hexapoda</taxon>
        <taxon>Insecta</taxon>
        <taxon>Pterygota</taxon>
        <taxon>Neoptera</taxon>
        <taxon>Endopterygota</taxon>
        <taxon>Hymenoptera</taxon>
        <taxon>Apocrita</taxon>
        <taxon>Aculeata</taxon>
        <taxon>Vespoidea</taxon>
        <taxon>Vespidae</taxon>
        <taxon>Vespinae</taxon>
        <taxon>Vespula</taxon>
    </lineage>
</organism>
<dbReference type="EMBL" id="JACSDZ010000024">
    <property type="protein sequence ID" value="KAF7379754.1"/>
    <property type="molecule type" value="Genomic_DNA"/>
</dbReference>
<protein>
    <submittedName>
        <fullName evidence="2">Uncharacterized protein</fullName>
    </submittedName>
</protein>
<proteinExistence type="predicted"/>
<name>A0A834J3D8_VESGE</name>
<comment type="caution">
    <text evidence="2">The sequence shown here is derived from an EMBL/GenBank/DDBJ whole genome shotgun (WGS) entry which is preliminary data.</text>
</comment>
<feature type="region of interest" description="Disordered" evidence="1">
    <location>
        <begin position="20"/>
        <end position="48"/>
    </location>
</feature>
<evidence type="ECO:0000313" key="2">
    <source>
        <dbReference type="EMBL" id="KAF7379754.1"/>
    </source>
</evidence>
<reference evidence="2" key="1">
    <citation type="journal article" date="2020" name="G3 (Bethesda)">
        <title>High-Quality Assemblies for Three Invasive Social Wasps from the &lt;i&gt;Vespula&lt;/i&gt; Genus.</title>
        <authorList>
            <person name="Harrop T.W.R."/>
            <person name="Guhlin J."/>
            <person name="McLaughlin G.M."/>
            <person name="Permina E."/>
            <person name="Stockwell P."/>
            <person name="Gilligan J."/>
            <person name="Le Lec M.F."/>
            <person name="Gruber M.A.M."/>
            <person name="Quinn O."/>
            <person name="Lovegrove M."/>
            <person name="Duncan E.J."/>
            <person name="Remnant E.J."/>
            <person name="Van Eeckhoven J."/>
            <person name="Graham B."/>
            <person name="Knapp R.A."/>
            <person name="Langford K.W."/>
            <person name="Kronenberg Z."/>
            <person name="Press M.O."/>
            <person name="Eacker S.M."/>
            <person name="Wilson-Rankin E.E."/>
            <person name="Purcell J."/>
            <person name="Lester P.J."/>
            <person name="Dearden P.K."/>
        </authorList>
    </citation>
    <scope>NUCLEOTIDE SEQUENCE</scope>
    <source>
        <strain evidence="2">Linc-1</strain>
    </source>
</reference>
<keyword evidence="3" id="KW-1185">Reference proteome</keyword>
<sequence>MMMEGEDWALLFSVSFSTSDMRRSVRVSDDDEDGEDEEEEEEERRRSGVYDSVDTANFALKLDCYQNLCDLPLFVADVIRNYLGLSHGSSRVAIPDDKKSLITDLDSLNIIQSNTICNESDGPMVEHTIEPQRFKRTERDIRSNPVTVLIIQGGPN</sequence>
<feature type="compositionally biased region" description="Acidic residues" evidence="1">
    <location>
        <begin position="29"/>
        <end position="42"/>
    </location>
</feature>
<dbReference type="AlphaFoldDB" id="A0A834J3D8"/>
<evidence type="ECO:0000313" key="3">
    <source>
        <dbReference type="Proteomes" id="UP000617340"/>
    </source>
</evidence>